<dbReference type="AlphaFoldDB" id="A0A4Y8RHJ9"/>
<dbReference type="SUPFAM" id="SSF48452">
    <property type="entry name" value="TPR-like"/>
    <property type="match status" value="1"/>
</dbReference>
<feature type="region of interest" description="Disordered" evidence="4">
    <location>
        <begin position="17"/>
        <end position="39"/>
    </location>
</feature>
<accession>A0A4Y8RHJ9</accession>
<feature type="compositionally biased region" description="Basic and acidic residues" evidence="4">
    <location>
        <begin position="23"/>
        <end position="39"/>
    </location>
</feature>
<evidence type="ECO:0000313" key="5">
    <source>
        <dbReference type="EMBL" id="TFF21725.1"/>
    </source>
</evidence>
<dbReference type="Proteomes" id="UP000298179">
    <property type="component" value="Unassembled WGS sequence"/>
</dbReference>
<comment type="caution">
    <text evidence="5">The sequence shown here is derived from an EMBL/GenBank/DDBJ whole genome shotgun (WGS) entry which is preliminary data.</text>
</comment>
<name>A0A4Y8RHJ9_9HYPH</name>
<dbReference type="PANTHER" id="PTHR45641">
    <property type="entry name" value="TETRATRICOPEPTIDE REPEAT PROTEIN (AFU_ORTHOLOGUE AFUA_6G03870)"/>
    <property type="match status" value="1"/>
</dbReference>
<dbReference type="SMART" id="SM00028">
    <property type="entry name" value="TPR"/>
    <property type="match status" value="6"/>
</dbReference>
<keyword evidence="2 3" id="KW-0802">TPR repeat</keyword>
<feature type="repeat" description="TPR" evidence="3">
    <location>
        <begin position="146"/>
        <end position="179"/>
    </location>
</feature>
<dbReference type="OrthoDB" id="8416304at2"/>
<dbReference type="InterPro" id="IPR011990">
    <property type="entry name" value="TPR-like_helical_dom_sf"/>
</dbReference>
<dbReference type="InterPro" id="IPR019734">
    <property type="entry name" value="TPR_rpt"/>
</dbReference>
<evidence type="ECO:0000256" key="2">
    <source>
        <dbReference type="ARBA" id="ARBA00022803"/>
    </source>
</evidence>
<dbReference type="EMBL" id="SOZD01000004">
    <property type="protein sequence ID" value="TFF21725.1"/>
    <property type="molecule type" value="Genomic_DNA"/>
</dbReference>
<evidence type="ECO:0000256" key="4">
    <source>
        <dbReference type="SAM" id="MobiDB-lite"/>
    </source>
</evidence>
<gene>
    <name evidence="5" type="ORF">E3C22_13620</name>
</gene>
<dbReference type="Gene3D" id="1.25.40.10">
    <property type="entry name" value="Tetratricopeptide repeat domain"/>
    <property type="match status" value="2"/>
</dbReference>
<proteinExistence type="predicted"/>
<protein>
    <submittedName>
        <fullName evidence="5">Tetratricopeptide repeat protein</fullName>
    </submittedName>
</protein>
<evidence type="ECO:0000256" key="3">
    <source>
        <dbReference type="PROSITE-ProRule" id="PRU00339"/>
    </source>
</evidence>
<keyword evidence="1" id="KW-0677">Repeat</keyword>
<reference evidence="5 6" key="1">
    <citation type="submission" date="2019-03" db="EMBL/GenBank/DDBJ databases">
        <title>Jiella endophytica sp. nov., a novel endophytic bacterium isolated from root of Ficus microcarpa Linn. f.</title>
        <authorList>
            <person name="Tuo L."/>
        </authorList>
    </citation>
    <scope>NUCLEOTIDE SEQUENCE [LARGE SCALE GENOMIC DNA]</scope>
    <source>
        <strain evidence="5 6">CBS5Q-3</strain>
    </source>
</reference>
<keyword evidence="6" id="KW-1185">Reference proteome</keyword>
<dbReference type="PROSITE" id="PS50005">
    <property type="entry name" value="TPR"/>
    <property type="match status" value="1"/>
</dbReference>
<organism evidence="5 6">
    <name type="scientific">Jiella endophytica</name>
    <dbReference type="NCBI Taxonomy" id="2558362"/>
    <lineage>
        <taxon>Bacteria</taxon>
        <taxon>Pseudomonadati</taxon>
        <taxon>Pseudomonadota</taxon>
        <taxon>Alphaproteobacteria</taxon>
        <taxon>Hyphomicrobiales</taxon>
        <taxon>Aurantimonadaceae</taxon>
        <taxon>Jiella</taxon>
    </lineage>
</organism>
<dbReference type="RefSeq" id="WP_134762608.1">
    <property type="nucleotide sequence ID" value="NZ_SOZD01000004.1"/>
</dbReference>
<evidence type="ECO:0000313" key="6">
    <source>
        <dbReference type="Proteomes" id="UP000298179"/>
    </source>
</evidence>
<evidence type="ECO:0000256" key="1">
    <source>
        <dbReference type="ARBA" id="ARBA00022737"/>
    </source>
</evidence>
<sequence length="465" mass="50915">MEAAFVPALERIERQIGEGFDAAQRDRDAKHAEDAADHADTHRMLRELLASERKIPPENLRPLFEAVGREVPEAQFEEAVRTAVAELLARAERKPQVFNDPVEIQAAIEAARAKLRLLDPDGAVAILDGAEAEEEANVAARNRGRARMRTEKAEILKTVYRYDDALEAFAEAAALDPADPWPHFESGDIWQIRGNVTRALACYETGRDVAVEVGNERDLSVSHNRIGDVMVAQGRLEDAAQSFQAGLEIAERLARSDPSNAGLQRDLSVSHSRIGNVRVAQDRLEDAIQSYEAMQKILAHIAISDASNAGLQRDLSVSHDKIGDVRIAQGRLEDAAQSFQAGLEIAERIAKSDPSHAGLQRDLLVIHSKIGDVRIAQGRLEDAAQTFQAGLEIFERLAKSDPSHAGLQRDLIISNVKLAEIDADPVGRYGQALAIARTLAATGRLAPADHWMVPELERLLREAGC</sequence>